<organism evidence="1 2">
    <name type="scientific">Enterococcus phoeniculicola ATCC BAA-412</name>
    <dbReference type="NCBI Taxonomy" id="1158610"/>
    <lineage>
        <taxon>Bacteria</taxon>
        <taxon>Bacillati</taxon>
        <taxon>Bacillota</taxon>
        <taxon>Bacilli</taxon>
        <taxon>Lactobacillales</taxon>
        <taxon>Enterococcaceae</taxon>
        <taxon>Enterococcus</taxon>
    </lineage>
</organism>
<reference evidence="1 2" key="1">
    <citation type="submission" date="2013-02" db="EMBL/GenBank/DDBJ databases">
        <title>The Genome Sequence of Enterococcus phoeniculicola BAA-412.</title>
        <authorList>
            <consortium name="The Broad Institute Genome Sequencing Platform"/>
            <consortium name="The Broad Institute Genome Sequencing Center for Infectious Disease"/>
            <person name="Earl A.M."/>
            <person name="Gilmore M.S."/>
            <person name="Lebreton F."/>
            <person name="Walker B."/>
            <person name="Young S.K."/>
            <person name="Zeng Q."/>
            <person name="Gargeya S."/>
            <person name="Fitzgerald M."/>
            <person name="Haas B."/>
            <person name="Abouelleil A."/>
            <person name="Alvarado L."/>
            <person name="Arachchi H.M."/>
            <person name="Berlin A.M."/>
            <person name="Chapman S.B."/>
            <person name="Dewar J."/>
            <person name="Goldberg J."/>
            <person name="Griggs A."/>
            <person name="Gujja S."/>
            <person name="Hansen M."/>
            <person name="Howarth C."/>
            <person name="Imamovic A."/>
            <person name="Larimer J."/>
            <person name="McCowan C."/>
            <person name="Murphy C."/>
            <person name="Neiman D."/>
            <person name="Pearson M."/>
            <person name="Priest M."/>
            <person name="Roberts A."/>
            <person name="Saif S."/>
            <person name="Shea T."/>
            <person name="Sisk P."/>
            <person name="Sykes S."/>
            <person name="Wortman J."/>
            <person name="Nusbaum C."/>
            <person name="Birren B."/>
        </authorList>
    </citation>
    <scope>NUCLEOTIDE SEQUENCE [LARGE SCALE GENOMIC DNA]</scope>
    <source>
        <strain evidence="1 2">ATCC BAA-412</strain>
    </source>
</reference>
<evidence type="ECO:0000313" key="1">
    <source>
        <dbReference type="EMBL" id="EOL42402.1"/>
    </source>
</evidence>
<accession>R3W443</accession>
<dbReference type="PATRIC" id="fig|1158610.3.peg.2736"/>
<protein>
    <submittedName>
        <fullName evidence="1">Uncharacterized protein</fullName>
    </submittedName>
</protein>
<gene>
    <name evidence="1" type="ORF">UC3_02754</name>
</gene>
<dbReference type="eggNOG" id="ENOG5032MAZ">
    <property type="taxonomic scope" value="Bacteria"/>
</dbReference>
<dbReference type="STRING" id="154621.RV11_GL001951"/>
<comment type="caution">
    <text evidence="1">The sequence shown here is derived from an EMBL/GenBank/DDBJ whole genome shotgun (WGS) entry which is preliminary data.</text>
</comment>
<proteinExistence type="predicted"/>
<keyword evidence="2" id="KW-1185">Reference proteome</keyword>
<evidence type="ECO:0000313" key="2">
    <source>
        <dbReference type="Proteomes" id="UP000013785"/>
    </source>
</evidence>
<dbReference type="RefSeq" id="WP_010769389.1">
    <property type="nucleotide sequence ID" value="NZ_ASWE01000001.1"/>
</dbReference>
<dbReference type="OrthoDB" id="2186697at2"/>
<dbReference type="HOGENOM" id="CLU_175418_0_0_9"/>
<dbReference type="AlphaFoldDB" id="R3W443"/>
<sequence>MIDEESFKEIGLTIVSYPITVEDGVPVYAGHLKELPMIAASAHSKQQFINKLSEKYLAYREEHMEQSPEEESNLTIDELLRYYDGETFDGFDIGLNYLERKDESTDY</sequence>
<dbReference type="EMBL" id="AJAT01000017">
    <property type="protein sequence ID" value="EOL42402.1"/>
    <property type="molecule type" value="Genomic_DNA"/>
</dbReference>
<name>R3W443_9ENTE</name>
<dbReference type="Proteomes" id="UP000013785">
    <property type="component" value="Unassembled WGS sequence"/>
</dbReference>